<keyword evidence="11" id="KW-1185">Reference proteome</keyword>
<dbReference type="PANTHER" id="PTHR30386">
    <property type="entry name" value="MEMBRANE FUSION SUBUNIT OF EMRAB-TOLC MULTIDRUG EFFLUX PUMP"/>
    <property type="match status" value="1"/>
</dbReference>
<evidence type="ECO:0000256" key="6">
    <source>
        <dbReference type="SAM" id="Coils"/>
    </source>
</evidence>
<evidence type="ECO:0000256" key="3">
    <source>
        <dbReference type="ARBA" id="ARBA00022692"/>
    </source>
</evidence>
<dbReference type="InterPro" id="IPR050739">
    <property type="entry name" value="MFP"/>
</dbReference>
<feature type="domain" description="Multidrug resistance protein MdtA-like barrel-sandwich hybrid" evidence="8">
    <location>
        <begin position="57"/>
        <end position="239"/>
    </location>
</feature>
<evidence type="ECO:0000256" key="5">
    <source>
        <dbReference type="ARBA" id="ARBA00023136"/>
    </source>
</evidence>
<sequence>MSSPEAEQETQPPTQDRSLLTGTSIVLILIIGTLIWYLAADRYTPYTQQARVKAFVVGVAPKVAGVITKVWVKNDQYVTQGSPLFQIDRQPYEIALLRAQADLENARSQLQAAQSTIEGARAKLASALANEEKARKDAIRQESLHKKDPGAISVRRVEIAQATFKDAQARVAGQRAELQKALDNRKGVEQSLQAAKSALDKARLDLDNTLVRASSEGVITDLAADVGRYAGTGTPVMTLVAIHNVWIEVQFTENNLGHLEKGTPVEFVLDVFPGRVFAGRVRSIGLGVSTGNPPQPGSLPSIENNRDWLRQAQRFPVEIQFDTNQDGLDAEKLRVGGQAEVIAYSEDASLLRTMGKLFIRFMSWLSYAY</sequence>
<dbReference type="EMBL" id="AP012273">
    <property type="protein sequence ID" value="BAO44035.1"/>
    <property type="molecule type" value="Genomic_DNA"/>
</dbReference>
<feature type="transmembrane region" description="Helical" evidence="7">
    <location>
        <begin position="20"/>
        <end position="40"/>
    </location>
</feature>
<accession>A0A7U6JIA4</accession>
<dbReference type="Proteomes" id="UP000031631">
    <property type="component" value="Chromosome"/>
</dbReference>
<dbReference type="PANTHER" id="PTHR30386:SF26">
    <property type="entry name" value="TRANSPORT PROTEIN COMB"/>
    <property type="match status" value="1"/>
</dbReference>
<evidence type="ECO:0000256" key="4">
    <source>
        <dbReference type="ARBA" id="ARBA00022989"/>
    </source>
</evidence>
<evidence type="ECO:0000256" key="7">
    <source>
        <dbReference type="SAM" id="Phobius"/>
    </source>
</evidence>
<reference evidence="10 11" key="1">
    <citation type="journal article" date="2014" name="PLoS ONE">
        <title>Physiological and genomic features of a novel sulfur-oxidizing gammaproteobacterium belonging to a previously uncultivated symbiotic lineage isolated from a hydrothermal vent.</title>
        <authorList>
            <person name="Nunoura T."/>
            <person name="Takaki Y."/>
            <person name="Kazama H."/>
            <person name="Kakuta J."/>
            <person name="Shimamura S."/>
            <person name="Makita H."/>
            <person name="Hirai M."/>
            <person name="Miyazaki M."/>
            <person name="Takai K."/>
        </authorList>
    </citation>
    <scope>NUCLEOTIDE SEQUENCE [LARGE SCALE GENOMIC DNA]</scope>
    <source>
        <strain evidence="10 11">Hiromi1</strain>
    </source>
</reference>
<keyword evidence="6" id="KW-0175">Coiled coil</keyword>
<dbReference type="Gene3D" id="2.40.30.170">
    <property type="match status" value="1"/>
</dbReference>
<dbReference type="Gene3D" id="2.40.50.100">
    <property type="match status" value="1"/>
</dbReference>
<dbReference type="KEGG" id="tbn:TBH_C1106"/>
<keyword evidence="5 7" id="KW-0472">Membrane</keyword>
<name>A0A7U6JIA4_9GAMM</name>
<keyword evidence="3 7" id="KW-0812">Transmembrane</keyword>
<evidence type="ECO:0000313" key="10">
    <source>
        <dbReference type="EMBL" id="BAO44035.1"/>
    </source>
</evidence>
<evidence type="ECO:0000259" key="8">
    <source>
        <dbReference type="Pfam" id="PF25917"/>
    </source>
</evidence>
<dbReference type="SUPFAM" id="SSF111369">
    <property type="entry name" value="HlyD-like secretion proteins"/>
    <property type="match status" value="2"/>
</dbReference>
<dbReference type="Pfam" id="PF25963">
    <property type="entry name" value="Beta-barrel_AAEA"/>
    <property type="match status" value="1"/>
</dbReference>
<organism evidence="10 11">
    <name type="scientific">Thiolapillus brandeum</name>
    <dbReference type="NCBI Taxonomy" id="1076588"/>
    <lineage>
        <taxon>Bacteria</taxon>
        <taxon>Pseudomonadati</taxon>
        <taxon>Pseudomonadota</taxon>
        <taxon>Gammaproteobacteria</taxon>
        <taxon>Chromatiales</taxon>
        <taxon>Sedimenticolaceae</taxon>
        <taxon>Thiolapillus</taxon>
    </lineage>
</organism>
<evidence type="ECO:0000256" key="2">
    <source>
        <dbReference type="ARBA" id="ARBA00009477"/>
    </source>
</evidence>
<feature type="coiled-coil region" evidence="6">
    <location>
        <begin position="96"/>
        <end position="205"/>
    </location>
</feature>
<dbReference type="GO" id="GO:0016020">
    <property type="term" value="C:membrane"/>
    <property type="evidence" value="ECO:0007669"/>
    <property type="project" value="UniProtKB-SubCell"/>
</dbReference>
<proteinExistence type="inferred from homology"/>
<protein>
    <submittedName>
        <fullName evidence="10">Secretion protein HlyD family protein</fullName>
    </submittedName>
</protein>
<dbReference type="OrthoDB" id="286173at2"/>
<dbReference type="InterPro" id="IPR058625">
    <property type="entry name" value="MdtA-like_BSH"/>
</dbReference>
<evidence type="ECO:0000259" key="9">
    <source>
        <dbReference type="Pfam" id="PF25963"/>
    </source>
</evidence>
<evidence type="ECO:0000256" key="1">
    <source>
        <dbReference type="ARBA" id="ARBA00004167"/>
    </source>
</evidence>
<dbReference type="InterPro" id="IPR058634">
    <property type="entry name" value="AaeA-lik-b-barrel"/>
</dbReference>
<evidence type="ECO:0000313" key="11">
    <source>
        <dbReference type="Proteomes" id="UP000031631"/>
    </source>
</evidence>
<keyword evidence="4 7" id="KW-1133">Transmembrane helix</keyword>
<dbReference type="AlphaFoldDB" id="A0A7U6JIA4"/>
<comment type="subcellular location">
    <subcellularLocation>
        <location evidence="1">Membrane</location>
        <topology evidence="1">Single-pass membrane protein</topology>
    </subcellularLocation>
</comment>
<feature type="domain" description="p-hydroxybenzoic acid efflux pump subunit AaeA-like beta-barrel" evidence="9">
    <location>
        <begin position="250"/>
        <end position="327"/>
    </location>
</feature>
<gene>
    <name evidence="10" type="ORF">TBH_C1106</name>
</gene>
<comment type="similarity">
    <text evidence="2">Belongs to the membrane fusion protein (MFP) (TC 8.A.1) family.</text>
</comment>
<dbReference type="Pfam" id="PF25917">
    <property type="entry name" value="BSH_RND"/>
    <property type="match status" value="1"/>
</dbReference>
<dbReference type="Gene3D" id="1.10.287.470">
    <property type="entry name" value="Helix hairpin bin"/>
    <property type="match status" value="2"/>
</dbReference>
<dbReference type="RefSeq" id="WP_041066416.1">
    <property type="nucleotide sequence ID" value="NZ_AP012273.1"/>
</dbReference>